<evidence type="ECO:0000313" key="2">
    <source>
        <dbReference type="EMBL" id="QRI55401.1"/>
    </source>
</evidence>
<feature type="domain" description="Integrase catalytic" evidence="1">
    <location>
        <begin position="24"/>
        <end position="185"/>
    </location>
</feature>
<dbReference type="InterPro" id="IPR036397">
    <property type="entry name" value="RNaseH_sf"/>
</dbReference>
<sequence length="185" mass="21309">MSIILKNSKFSQYFNTKSKRDAIKSETPFDKQSQFDWKEKIKFTFKDRSKMNLNVGSLMLSASRFKVWTIYPSTSRNHSFDFLSNAFKTIGGVPEEILINNSSTMMDQARAEGSEGKFNNKFKQLAGDFGFKIVSCIRARPNTKAKVENPMRIIDEIMNYNGIVDNLDELPDGEVERLRKILQQI</sequence>
<dbReference type="Gene3D" id="3.30.420.10">
    <property type="entry name" value="Ribonuclease H-like superfamily/Ribonuclease H"/>
    <property type="match status" value="1"/>
</dbReference>
<accession>A0ABD7CUJ1</accession>
<gene>
    <name evidence="2" type="ORF">JQS73_10620</name>
</gene>
<evidence type="ECO:0000313" key="3">
    <source>
        <dbReference type="Proteomes" id="UP000663464"/>
    </source>
</evidence>
<name>A0ABD7CUJ1_CLOBO</name>
<dbReference type="Proteomes" id="UP000663464">
    <property type="component" value="Chromosome"/>
</dbReference>
<dbReference type="InterPro" id="IPR001584">
    <property type="entry name" value="Integrase_cat-core"/>
</dbReference>
<evidence type="ECO:0000259" key="1">
    <source>
        <dbReference type="PROSITE" id="PS50994"/>
    </source>
</evidence>
<dbReference type="EMBL" id="CP069280">
    <property type="protein sequence ID" value="QRI55401.1"/>
    <property type="molecule type" value="Genomic_DNA"/>
</dbReference>
<organism evidence="2 3">
    <name type="scientific">Clostridium botulinum</name>
    <dbReference type="NCBI Taxonomy" id="1491"/>
    <lineage>
        <taxon>Bacteria</taxon>
        <taxon>Bacillati</taxon>
        <taxon>Bacillota</taxon>
        <taxon>Clostridia</taxon>
        <taxon>Eubacteriales</taxon>
        <taxon>Clostridiaceae</taxon>
        <taxon>Clostridium</taxon>
    </lineage>
</organism>
<dbReference type="AlphaFoldDB" id="A0ABD7CUJ1"/>
<reference evidence="2 3" key="1">
    <citation type="journal article" date="2014" name="J. Infect. Dis.">
        <title>Molecular characterization of a novel botulinum neurotoxin type H gene.</title>
        <authorList>
            <person name="Dover N."/>
            <person name="Barash J.R."/>
            <person name="Hill K.K."/>
            <person name="Xie G."/>
            <person name="Arnon S.S."/>
        </authorList>
    </citation>
    <scope>NUCLEOTIDE SEQUENCE [LARGE SCALE GENOMIC DNA]</scope>
    <source>
        <strain evidence="2 3">IBCA10-7060</strain>
    </source>
</reference>
<protein>
    <submittedName>
        <fullName evidence="2">Transposase</fullName>
    </submittedName>
</protein>
<proteinExistence type="predicted"/>
<dbReference type="PANTHER" id="PTHR35004:SF7">
    <property type="entry name" value="INTEGRASE PROTEIN"/>
    <property type="match status" value="1"/>
</dbReference>
<dbReference type="PROSITE" id="PS50994">
    <property type="entry name" value="INTEGRASE"/>
    <property type="match status" value="1"/>
</dbReference>
<dbReference type="PANTHER" id="PTHR35004">
    <property type="entry name" value="TRANSPOSASE RV3428C-RELATED"/>
    <property type="match status" value="1"/>
</dbReference>